<dbReference type="InterPro" id="IPR006311">
    <property type="entry name" value="TAT_signal"/>
</dbReference>
<dbReference type="InterPro" id="IPR000627">
    <property type="entry name" value="Intradiol_dOase_C"/>
</dbReference>
<accession>A0AAU7AQ83</accession>
<dbReference type="SUPFAM" id="SSF49482">
    <property type="entry name" value="Aromatic compound dioxygenase"/>
    <property type="match status" value="1"/>
</dbReference>
<gene>
    <name evidence="2" type="ORF">DSM112329_00662</name>
</gene>
<dbReference type="GO" id="GO:0016702">
    <property type="term" value="F:oxidoreductase activity, acting on single donors with incorporation of molecular oxygen, incorporation of two atoms of oxygen"/>
    <property type="evidence" value="ECO:0007669"/>
    <property type="project" value="InterPro"/>
</dbReference>
<dbReference type="InterPro" id="IPR015889">
    <property type="entry name" value="Intradiol_dOase_core"/>
</dbReference>
<sequence length="232" mass="24516">MPSPPLPWTDALRRREALVVLAGAGAAGALGAWRLVGADPAVAADCVLQQESTEGPFYLDVDLLRRDLRGGRTGTNLALRLKVVDAGTCRPIRGAVVELWHTDAGGKYSGIASEGTSGKTFMRGAQRTDRSGVARFTTIVPGWYPGRTPHIHVKVFVGGDVVHTGQLYFRPAVTQAVYAQGRYRARGRQDTTNASDGIFGAEGGSRAVLALKRRGATAASGYTGGLTLGVQR</sequence>
<dbReference type="EMBL" id="CP114014">
    <property type="protein sequence ID" value="XAY03839.1"/>
    <property type="molecule type" value="Genomic_DNA"/>
</dbReference>
<organism evidence="2">
    <name type="scientific">Paraconexibacter sp. AEG42_29</name>
    <dbReference type="NCBI Taxonomy" id="2997339"/>
    <lineage>
        <taxon>Bacteria</taxon>
        <taxon>Bacillati</taxon>
        <taxon>Actinomycetota</taxon>
        <taxon>Thermoleophilia</taxon>
        <taxon>Solirubrobacterales</taxon>
        <taxon>Paraconexibacteraceae</taxon>
        <taxon>Paraconexibacter</taxon>
    </lineage>
</organism>
<dbReference type="PROSITE" id="PS51318">
    <property type="entry name" value="TAT"/>
    <property type="match status" value="1"/>
</dbReference>
<proteinExistence type="predicted"/>
<evidence type="ECO:0000259" key="1">
    <source>
        <dbReference type="Pfam" id="PF00775"/>
    </source>
</evidence>
<reference evidence="2" key="1">
    <citation type="submission" date="2022-12" db="EMBL/GenBank/DDBJ databases">
        <title>Paraconexibacter alkalitolerans sp. nov. and Baekduia alba sp. nov., isolated from soil and emended description of the genera Paraconexibacter (Chun et al., 2020) and Baekduia (An et al., 2020).</title>
        <authorList>
            <person name="Vieira S."/>
            <person name="Huber K.J."/>
            <person name="Geppert A."/>
            <person name="Wolf J."/>
            <person name="Neumann-Schaal M."/>
            <person name="Muesken M."/>
            <person name="Overmann J."/>
        </authorList>
    </citation>
    <scope>NUCLEOTIDE SEQUENCE</scope>
    <source>
        <strain evidence="2">AEG42_29</strain>
    </source>
</reference>
<dbReference type="Pfam" id="PF00775">
    <property type="entry name" value="Dioxygenase_C"/>
    <property type="match status" value="1"/>
</dbReference>
<dbReference type="PANTHER" id="PTHR34315:SF1">
    <property type="entry name" value="INTRADIOL RING-CLEAVAGE DIOXYGENASES DOMAIN-CONTAINING PROTEIN-RELATED"/>
    <property type="match status" value="1"/>
</dbReference>
<evidence type="ECO:0000313" key="2">
    <source>
        <dbReference type="EMBL" id="XAY03839.1"/>
    </source>
</evidence>
<dbReference type="CDD" id="cd03457">
    <property type="entry name" value="intradiol_dioxygenase_like"/>
    <property type="match status" value="1"/>
</dbReference>
<dbReference type="Gene3D" id="2.60.130.10">
    <property type="entry name" value="Aromatic compound dioxygenase"/>
    <property type="match status" value="1"/>
</dbReference>
<feature type="domain" description="Intradiol ring-cleavage dioxygenases" evidence="1">
    <location>
        <begin position="60"/>
        <end position="148"/>
    </location>
</feature>
<dbReference type="PANTHER" id="PTHR34315">
    <property type="match status" value="1"/>
</dbReference>
<dbReference type="GO" id="GO:0008199">
    <property type="term" value="F:ferric iron binding"/>
    <property type="evidence" value="ECO:0007669"/>
    <property type="project" value="InterPro"/>
</dbReference>
<name>A0AAU7AQ83_9ACTN</name>
<dbReference type="KEGG" id="parq:DSM112329_00662"/>
<dbReference type="RefSeq" id="WP_354700389.1">
    <property type="nucleotide sequence ID" value="NZ_CP114014.1"/>
</dbReference>
<dbReference type="AlphaFoldDB" id="A0AAU7AQ83"/>
<protein>
    <recommendedName>
        <fullName evidence="1">Intradiol ring-cleavage dioxygenases domain-containing protein</fullName>
    </recommendedName>
</protein>